<dbReference type="NCBIfam" id="NF038128">
    <property type="entry name" value="choice_anch_J"/>
    <property type="match status" value="1"/>
</dbReference>
<dbReference type="Proteomes" id="UP001156441">
    <property type="component" value="Unassembled WGS sequence"/>
</dbReference>
<dbReference type="PRINTS" id="PR00723">
    <property type="entry name" value="SUBTILISIN"/>
</dbReference>
<feature type="domain" description="Peptidase S8/S53" evidence="7">
    <location>
        <begin position="184"/>
        <end position="472"/>
    </location>
</feature>
<dbReference type="RefSeq" id="WP_260193130.1">
    <property type="nucleotide sequence ID" value="NZ_JAFFZE010000015.1"/>
</dbReference>
<dbReference type="Gene3D" id="3.40.50.200">
    <property type="entry name" value="Peptidase S8/S53 domain"/>
    <property type="match status" value="1"/>
</dbReference>
<dbReference type="Gene3D" id="2.120.10.80">
    <property type="entry name" value="Kelch-type beta propeller"/>
    <property type="match status" value="2"/>
</dbReference>
<keyword evidence="2 5" id="KW-0645">Protease</keyword>
<dbReference type="Pfam" id="PF01344">
    <property type="entry name" value="Kelch_1"/>
    <property type="match status" value="1"/>
</dbReference>
<dbReference type="InterPro" id="IPR036852">
    <property type="entry name" value="Peptidase_S8/S53_dom_sf"/>
</dbReference>
<protein>
    <submittedName>
        <fullName evidence="8">S8 family serine peptidase</fullName>
    </submittedName>
</protein>
<keyword evidence="4 5" id="KW-0720">Serine protease</keyword>
<dbReference type="InterPro" id="IPR015500">
    <property type="entry name" value="Peptidase_S8_subtilisin-rel"/>
</dbReference>
<keyword evidence="3 5" id="KW-0378">Hydrolase</keyword>
<dbReference type="PANTHER" id="PTHR43806:SF11">
    <property type="entry name" value="CEREVISIN-RELATED"/>
    <property type="match status" value="1"/>
</dbReference>
<dbReference type="InterPro" id="IPR023828">
    <property type="entry name" value="Peptidase_S8_Ser-AS"/>
</dbReference>
<feature type="chain" id="PRO_5046467750" evidence="6">
    <location>
        <begin position="29"/>
        <end position="1446"/>
    </location>
</feature>
<dbReference type="InterPro" id="IPR011043">
    <property type="entry name" value="Gal_Oxase/kelch_b-propeller"/>
</dbReference>
<reference evidence="8 9" key="1">
    <citation type="submission" date="2021-02" db="EMBL/GenBank/DDBJ databases">
        <title>Actinophytocola xerophila sp. nov., isolated from soil of cotton cropping field.</title>
        <authorList>
            <person name="Huang R."/>
            <person name="Chen X."/>
            <person name="Ge X."/>
            <person name="Liu W."/>
        </authorList>
    </citation>
    <scope>NUCLEOTIDE SEQUENCE [LARGE SCALE GENOMIC DNA]</scope>
    <source>
        <strain evidence="8 9">S1-96</strain>
    </source>
</reference>
<dbReference type="Gene3D" id="2.60.40.1120">
    <property type="entry name" value="Carboxypeptidase-like, regulatory domain"/>
    <property type="match status" value="4"/>
</dbReference>
<feature type="active site" description="Charge relay system" evidence="5">
    <location>
        <position position="416"/>
    </location>
</feature>
<evidence type="ECO:0000256" key="4">
    <source>
        <dbReference type="ARBA" id="ARBA00022825"/>
    </source>
</evidence>
<dbReference type="Pfam" id="PF00082">
    <property type="entry name" value="Peptidase_S8"/>
    <property type="match status" value="1"/>
</dbReference>
<dbReference type="SUPFAM" id="SSF52743">
    <property type="entry name" value="Subtilisin-like"/>
    <property type="match status" value="1"/>
</dbReference>
<proteinExistence type="inferred from homology"/>
<dbReference type="SUPFAM" id="SSF50965">
    <property type="entry name" value="Galactose oxidase, central domain"/>
    <property type="match status" value="1"/>
</dbReference>
<dbReference type="Gene3D" id="2.60.120.200">
    <property type="match status" value="1"/>
</dbReference>
<evidence type="ECO:0000256" key="2">
    <source>
        <dbReference type="ARBA" id="ARBA00022670"/>
    </source>
</evidence>
<comment type="caution">
    <text evidence="8">The sequence shown here is derived from an EMBL/GenBank/DDBJ whole genome shotgun (WGS) entry which is preliminary data.</text>
</comment>
<sequence>MTVGTSRLLGVALTAIVGVGLIATPAQAAPAPPPAPSAPSAKVDRDLRAALDTGRQDFLVSFTARADLSAAAATDDWTARGEAVVDALDRTAERSQRAVRQRLDAAGVQYRAFHASNTIYVFDGTEQLAGTLAASTEVSSLYPARTYALPHPEPEPAPASAAGVEWGVADIGADDVWRDFEADGTGIVVANIDSGVQYDHPALVGSYRGSNGDGTFDHDYNWYDPAGVCSSSTPTPCDNSGHGTHTMGTMTGGGPGGGIGVAPGATWIAAKGCEADFCSSFALLASGEWLLAPTDADGRNPRPGLRPHIVNNSWGASNGPIVDPWYDDVVAAWLAAGIFPSFSNGNSGPGCDTAGTPGDAAATYSAGMYDADGVIAPGSSRGPGANGQVKPNISAPGVNVRSAYPGDAYAALTGTSMAAPHVSGTVALLWSAAPAVIGDIAETRQLLDTTAIDVGDTSCGGTPANNNVYGQGRLDAHRAVESAPRDVAAGRLTGTITDAATGDPVDGAEVAVGDRTLTTGQDGTYSLVLPAGDHTVTATRFGYRTGTAEVTVTRDGTTTGDLALTALPTVVVSGTVRAGSAHGWPLAATVEVEDVPGGTVHTDPETGRYTIELPADAEYALTTSATYPGYTPHTERLTVAGDDVTRDVELPADRYTCTAPGYRAGETDVALTQTFDEPAVPAGWSVVDDAGTGEVWRFDDHRNFGNRTGGDGLYGWVFSSGFGQDGRQDTSLVSPPVDLSAAELPAVWFDNDFSTSGRATAYVDVSTDGGATWTTAWQRRDTDLRRQPVMVPLPTAAGAADTRVRFRYAGGFDGWWQVDTVRVGDRVCEVVPGGLVTGHVRDANTGEPLAGATVRHPGGTVTTAEDGSYWLFTGPGEGEVTATKERYHPHTERIAVTADAVTGADLAPRAGVVTVLDTEVEATTTLGGAATGRVTVRNDGTAPVRVDVTERHGDIQVAGESATLAATAPGAPVQRVRGRFSPEPTAVQRATAPTATTAPWTSVADYPIAVMDNAVGYHDGELYSAGGRSWSGVVRDAYVFDPETAGWTRIADAPRVRQAPAAGFIGGRFYLAGGWADGGAERFDVDVYDPHTDTWTSGPAAPVARAGAGNAVLGDRLYVVGGCGTGCGTQEVHRFDPADGTWTRLADYPEDAAWLSCGGIGTALYCTGGMADEEPSSRATYRYDPAGDRWSRLADLPIDLWGAGSAVADGRLLVSGGVTDNGRAITNQGFAYDPVTDTWSALPNAATALYRGGSGCGFYRIGGANASGTAAATAELLPGFTRCDDRDPVSWLSVRPGTTTLAPGESVTVTVSMSGAVAQPGRYTAAVQLRDDGPYDTHTVPVTLTVDPPRSWGVLTGTVTGVACDGTETPLPGATVRITEGGTGHTLRTDAHGTYRIWLDRRADIQLVVAKSGYLATVETARVRAGRTTVTDVALTQAACSPRRTA</sequence>
<accession>A0ABT2JCD8</accession>
<evidence type="ECO:0000259" key="7">
    <source>
        <dbReference type="Pfam" id="PF00082"/>
    </source>
</evidence>
<dbReference type="Pfam" id="PF24681">
    <property type="entry name" value="Kelch_KLHDC2_KLHL20_DRC7"/>
    <property type="match status" value="1"/>
</dbReference>
<comment type="similarity">
    <text evidence="1 5">Belongs to the peptidase S8 family.</text>
</comment>
<dbReference type="PROSITE" id="PS51892">
    <property type="entry name" value="SUBTILASE"/>
    <property type="match status" value="1"/>
</dbReference>
<keyword evidence="6" id="KW-0732">Signal</keyword>
<evidence type="ECO:0000313" key="9">
    <source>
        <dbReference type="Proteomes" id="UP001156441"/>
    </source>
</evidence>
<feature type="active site" description="Charge relay system" evidence="5">
    <location>
        <position position="193"/>
    </location>
</feature>
<evidence type="ECO:0000256" key="6">
    <source>
        <dbReference type="SAM" id="SignalP"/>
    </source>
</evidence>
<evidence type="ECO:0000313" key="8">
    <source>
        <dbReference type="EMBL" id="MCT2585527.1"/>
    </source>
</evidence>
<organism evidence="8 9">
    <name type="scientific">Actinophytocola gossypii</name>
    <dbReference type="NCBI Taxonomy" id="2812003"/>
    <lineage>
        <taxon>Bacteria</taxon>
        <taxon>Bacillati</taxon>
        <taxon>Actinomycetota</taxon>
        <taxon>Actinomycetes</taxon>
        <taxon>Pseudonocardiales</taxon>
        <taxon>Pseudonocardiaceae</taxon>
    </lineage>
</organism>
<name>A0ABT2JCD8_9PSEU</name>
<gene>
    <name evidence="8" type="ORF">JT362_20605</name>
</gene>
<keyword evidence="9" id="KW-1185">Reference proteome</keyword>
<evidence type="ECO:0000256" key="5">
    <source>
        <dbReference type="PROSITE-ProRule" id="PRU01240"/>
    </source>
</evidence>
<evidence type="ECO:0000256" key="3">
    <source>
        <dbReference type="ARBA" id="ARBA00022801"/>
    </source>
</evidence>
<dbReference type="InterPro" id="IPR050131">
    <property type="entry name" value="Peptidase_S8_subtilisin-like"/>
</dbReference>
<dbReference type="InterPro" id="IPR006652">
    <property type="entry name" value="Kelch_1"/>
</dbReference>
<dbReference type="InterPro" id="IPR015915">
    <property type="entry name" value="Kelch-typ_b-propeller"/>
</dbReference>
<evidence type="ECO:0000256" key="1">
    <source>
        <dbReference type="ARBA" id="ARBA00011073"/>
    </source>
</evidence>
<dbReference type="PROSITE" id="PS00138">
    <property type="entry name" value="SUBTILASE_SER"/>
    <property type="match status" value="1"/>
</dbReference>
<dbReference type="Pfam" id="PF13620">
    <property type="entry name" value="CarboxypepD_reg"/>
    <property type="match status" value="3"/>
</dbReference>
<feature type="signal peptide" evidence="6">
    <location>
        <begin position="1"/>
        <end position="28"/>
    </location>
</feature>
<dbReference type="SUPFAM" id="SSF49464">
    <property type="entry name" value="Carboxypeptidase regulatory domain-like"/>
    <property type="match status" value="4"/>
</dbReference>
<dbReference type="EMBL" id="JAFFZE010000015">
    <property type="protein sequence ID" value="MCT2585527.1"/>
    <property type="molecule type" value="Genomic_DNA"/>
</dbReference>
<dbReference type="PANTHER" id="PTHR43806">
    <property type="entry name" value="PEPTIDASE S8"/>
    <property type="match status" value="1"/>
</dbReference>
<dbReference type="InterPro" id="IPR008969">
    <property type="entry name" value="CarboxyPept-like_regulatory"/>
</dbReference>
<feature type="active site" description="Charge relay system" evidence="5">
    <location>
        <position position="242"/>
    </location>
</feature>
<dbReference type="InterPro" id="IPR000209">
    <property type="entry name" value="Peptidase_S8/S53_dom"/>
</dbReference>
<dbReference type="SMART" id="SM00612">
    <property type="entry name" value="Kelch"/>
    <property type="match status" value="5"/>
</dbReference>